<protein>
    <submittedName>
        <fullName evidence="2">Uncharacterized protein</fullName>
    </submittedName>
</protein>
<organism evidence="2 3">
    <name type="scientific">Anaeramoeba flamelloides</name>
    <dbReference type="NCBI Taxonomy" id="1746091"/>
    <lineage>
        <taxon>Eukaryota</taxon>
        <taxon>Metamonada</taxon>
        <taxon>Anaeramoebidae</taxon>
        <taxon>Anaeramoeba</taxon>
    </lineage>
</organism>
<gene>
    <name evidence="2" type="ORF">M0813_25977</name>
</gene>
<name>A0ABQ8Y1M4_9EUKA</name>
<keyword evidence="1" id="KW-0472">Membrane</keyword>
<evidence type="ECO:0000313" key="3">
    <source>
        <dbReference type="Proteomes" id="UP001150062"/>
    </source>
</evidence>
<keyword evidence="1" id="KW-0812">Transmembrane</keyword>
<reference evidence="2" key="1">
    <citation type="submission" date="2022-08" db="EMBL/GenBank/DDBJ databases">
        <title>Novel sulfate-reducing endosymbionts in the free-living metamonad Anaeramoeba.</title>
        <authorList>
            <person name="Jerlstrom-Hultqvist J."/>
            <person name="Cepicka I."/>
            <person name="Gallot-Lavallee L."/>
            <person name="Salas-Leiva D."/>
            <person name="Curtis B.A."/>
            <person name="Zahonova K."/>
            <person name="Pipaliya S."/>
            <person name="Dacks J."/>
            <person name="Roger A.J."/>
        </authorList>
    </citation>
    <scope>NUCLEOTIDE SEQUENCE</scope>
    <source>
        <strain evidence="2">Schooner1</strain>
    </source>
</reference>
<feature type="transmembrane region" description="Helical" evidence="1">
    <location>
        <begin position="27"/>
        <end position="48"/>
    </location>
</feature>
<sequence>MSDYDSDYGSDDDYYDSDSKAKGGMLLAFYIIASVDACWFLLILYKMVKINLTIKRRRKIYETVTDPKQRMELQPKRSGLLANRLKGNDEFIWFSGITSISGVRKYFYGFVIGMSIGLGFVIVGFVIQESWCLSFMCVGTVFLFGVGITCWAGSNTRTRIVFGLTPTRALIIGFRHAYDYRDYPIQNWTRFKTHWDNAESLIITTDHWITTSRDENGNVQTHHHYMDIGICWIFEMDIVRRIMKEKITGTTNQEIISDEEMGKSLNNLFDRNNQTNLGNDNIVLQNQNQNDLNLGMNMNNMNNINNMNMNTNVNNEINMGVPMQNTTDFNINYNYNDNNNDLNGGNEYNPDFNYIGTNENDFEMKKF</sequence>
<evidence type="ECO:0000256" key="1">
    <source>
        <dbReference type="SAM" id="Phobius"/>
    </source>
</evidence>
<comment type="caution">
    <text evidence="2">The sequence shown here is derived from an EMBL/GenBank/DDBJ whole genome shotgun (WGS) entry which is preliminary data.</text>
</comment>
<dbReference type="Proteomes" id="UP001150062">
    <property type="component" value="Unassembled WGS sequence"/>
</dbReference>
<keyword evidence="3" id="KW-1185">Reference proteome</keyword>
<evidence type="ECO:0000313" key="2">
    <source>
        <dbReference type="EMBL" id="KAJ6238751.1"/>
    </source>
</evidence>
<accession>A0ABQ8Y1M4</accession>
<dbReference type="EMBL" id="JAOAOG010000232">
    <property type="protein sequence ID" value="KAJ6238751.1"/>
    <property type="molecule type" value="Genomic_DNA"/>
</dbReference>
<proteinExistence type="predicted"/>
<feature type="transmembrane region" description="Helical" evidence="1">
    <location>
        <begin position="106"/>
        <end position="127"/>
    </location>
</feature>
<feature type="transmembrane region" description="Helical" evidence="1">
    <location>
        <begin position="133"/>
        <end position="152"/>
    </location>
</feature>
<keyword evidence="1" id="KW-1133">Transmembrane helix</keyword>